<name>S0L8M1_9ENTE</name>
<dbReference type="eggNOG" id="COG3757">
    <property type="taxonomic scope" value="Bacteria"/>
</dbReference>
<dbReference type="Pfam" id="PF18885">
    <property type="entry name" value="DUF5648"/>
    <property type="match status" value="1"/>
</dbReference>
<dbReference type="RefSeq" id="WP_016185158.1">
    <property type="nucleotide sequence ID" value="NZ_ASWO01000001.1"/>
</dbReference>
<proteinExistence type="predicted"/>
<protein>
    <recommendedName>
        <fullName evidence="1">DUF5648 domain-containing protein</fullName>
    </recommendedName>
</protein>
<evidence type="ECO:0000259" key="1">
    <source>
        <dbReference type="Pfam" id="PF18885"/>
    </source>
</evidence>
<feature type="domain" description="DUF5648" evidence="1">
    <location>
        <begin position="36"/>
        <end position="165"/>
    </location>
</feature>
<dbReference type="Proteomes" id="UP000015961">
    <property type="component" value="Unassembled WGS sequence"/>
</dbReference>
<evidence type="ECO:0000313" key="2">
    <source>
        <dbReference type="EMBL" id="EOT87605.1"/>
    </source>
</evidence>
<evidence type="ECO:0000313" key="3">
    <source>
        <dbReference type="Proteomes" id="UP000015961"/>
    </source>
</evidence>
<accession>S0L8M1</accession>
<gene>
    <name evidence="2" type="ORF">I573_00661</name>
</gene>
<organism evidence="2 3">
    <name type="scientific">Enterococcus sulfureus ATCC 49903</name>
    <dbReference type="NCBI Taxonomy" id="1140003"/>
    <lineage>
        <taxon>Bacteria</taxon>
        <taxon>Bacillati</taxon>
        <taxon>Bacillota</taxon>
        <taxon>Bacilli</taxon>
        <taxon>Lactobacillales</taxon>
        <taxon>Enterococcaceae</taxon>
        <taxon>Enterococcus</taxon>
    </lineage>
</organism>
<sequence>MNKLKKGLFGLVSFMTMGIVMIVSTVTAYADDWINVVRMYNPNSGEHFYTMDTNERNSLYLIGWNYEGISWAAPSSGGTIYRVYNPNNGDHHYTMSLGEKDNLVKVGWRYEGTAWKSADANGIPIYRVYNPNAKGPGSHLYTANANEKNVLTKAGWRYEGVAWYAAGLQSGNITPLPTRPKDQSAEDLENKTGITAQDAMGTILDGIDWSNPH</sequence>
<dbReference type="PATRIC" id="fig|1140003.3.peg.662"/>
<dbReference type="STRING" id="1140003.OMY_00668"/>
<reference evidence="2 3" key="1">
    <citation type="submission" date="2013-03" db="EMBL/GenBank/DDBJ databases">
        <title>The Genome Sequence of Enterococcus sulfureus ATCC_49903 (PacBio/Illumina hybrid assembly).</title>
        <authorList>
            <consortium name="The Broad Institute Genomics Platform"/>
            <consortium name="The Broad Institute Genome Sequencing Center for Infectious Disease"/>
            <person name="Earl A."/>
            <person name="Russ C."/>
            <person name="Gilmore M."/>
            <person name="Surin D."/>
            <person name="Walker B."/>
            <person name="Young S."/>
            <person name="Zeng Q."/>
            <person name="Gargeya S."/>
            <person name="Fitzgerald M."/>
            <person name="Haas B."/>
            <person name="Abouelleil A."/>
            <person name="Allen A.W."/>
            <person name="Alvarado L."/>
            <person name="Arachchi H.M."/>
            <person name="Berlin A.M."/>
            <person name="Chapman S.B."/>
            <person name="Gainer-Dewar J."/>
            <person name="Goldberg J."/>
            <person name="Griggs A."/>
            <person name="Gujja S."/>
            <person name="Hansen M."/>
            <person name="Howarth C."/>
            <person name="Imamovic A."/>
            <person name="Ireland A."/>
            <person name="Larimer J."/>
            <person name="McCowan C."/>
            <person name="Murphy C."/>
            <person name="Pearson M."/>
            <person name="Poon T.W."/>
            <person name="Priest M."/>
            <person name="Roberts A."/>
            <person name="Saif S."/>
            <person name="Shea T."/>
            <person name="Sisk P."/>
            <person name="Sykes S."/>
            <person name="Wortman J."/>
            <person name="Nusbaum C."/>
            <person name="Birren B."/>
        </authorList>
    </citation>
    <scope>NUCLEOTIDE SEQUENCE [LARGE SCALE GENOMIC DNA]</scope>
    <source>
        <strain evidence="2 3">ATCC 49903</strain>
    </source>
</reference>
<keyword evidence="3" id="KW-1185">Reference proteome</keyword>
<comment type="caution">
    <text evidence="2">The sequence shown here is derived from an EMBL/GenBank/DDBJ whole genome shotgun (WGS) entry which is preliminary data.</text>
</comment>
<dbReference type="EMBL" id="ASWO01000001">
    <property type="protein sequence ID" value="EOT87605.1"/>
    <property type="molecule type" value="Genomic_DNA"/>
</dbReference>
<dbReference type="InterPro" id="IPR043708">
    <property type="entry name" value="DUF5648"/>
</dbReference>
<dbReference type="AlphaFoldDB" id="S0L8M1"/>
<dbReference type="OrthoDB" id="4376109at2"/>